<accession>A0ABM9EAF3</accession>
<comment type="caution">
    <text evidence="4">The sequence shown here is derived from an EMBL/GenBank/DDBJ whole genome shotgun (WGS) entry which is preliminary data.</text>
</comment>
<dbReference type="InterPro" id="IPR005814">
    <property type="entry name" value="Aminotrans_3"/>
</dbReference>
<dbReference type="RefSeq" id="WP_254020754.1">
    <property type="nucleotide sequence ID" value="NZ_CAKXZT010000149.1"/>
</dbReference>
<dbReference type="EMBL" id="CAKXZT010000149">
    <property type="protein sequence ID" value="CAH2406271.1"/>
    <property type="molecule type" value="Genomic_DNA"/>
</dbReference>
<sequence length="443" mass="47704">MFVQHDAPDEPRGASNLLFDRGLRVFPDGTTRVTVERDPVPRYAKAGRGAYLEDVDGNRLLDLNNNFTTLIHGHAYAPIVEAVSSQLACGSCFANPTEHEINLAELLIDRIPSVERVRFVNSGTEAVMFAIKAARAFTDRPAIARIEGSFHGAYDWAEIGQAGTPSTWGPPEDPVPVPLYAGVPAAVADDVLVLRFNDIEGLQRLGDAADRLSCILIDPMPSRAGLIAADSDYLKAVTASARRSGVLIIADEVLNLRQGYQGASARYGLEPDLVAMGKIIGGGFPIGAIGGREDVMRVFGTQQAKGSLPQGGTFSANPVSMLAGYIAMQALTKDEFDRLERLGNQVRAGLSDTIKRHGARFSVTGAASLFRIHPKENPPREFRQAFCNGDEAETLMRLHRHFLASGILLPNGAAASLSTPMGVTEMTMIVDCFDGFLSQANQR</sequence>
<evidence type="ECO:0000256" key="3">
    <source>
        <dbReference type="RuleBase" id="RU003560"/>
    </source>
</evidence>
<evidence type="ECO:0000313" key="5">
    <source>
        <dbReference type="Proteomes" id="UP001153050"/>
    </source>
</evidence>
<dbReference type="Proteomes" id="UP001153050">
    <property type="component" value="Unassembled WGS sequence"/>
</dbReference>
<dbReference type="InterPro" id="IPR015424">
    <property type="entry name" value="PyrdxlP-dep_Trfase"/>
</dbReference>
<comment type="cofactor">
    <cofactor evidence="1">
        <name>pyridoxal 5'-phosphate</name>
        <dbReference type="ChEBI" id="CHEBI:597326"/>
    </cofactor>
</comment>
<dbReference type="InterPro" id="IPR015422">
    <property type="entry name" value="PyrdxlP-dep_Trfase_small"/>
</dbReference>
<reference evidence="4 5" key="1">
    <citation type="submission" date="2022-03" db="EMBL/GenBank/DDBJ databases">
        <authorList>
            <person name="Brunel B."/>
        </authorList>
    </citation>
    <scope>NUCLEOTIDE SEQUENCE [LARGE SCALE GENOMIC DNA]</scope>
    <source>
        <strain evidence="4">STM5069sample</strain>
    </source>
</reference>
<dbReference type="PANTHER" id="PTHR43713">
    <property type="entry name" value="GLUTAMATE-1-SEMIALDEHYDE 2,1-AMINOMUTASE"/>
    <property type="match status" value="1"/>
</dbReference>
<dbReference type="Pfam" id="PF00202">
    <property type="entry name" value="Aminotran_3"/>
    <property type="match status" value="1"/>
</dbReference>
<dbReference type="Gene3D" id="3.90.1150.10">
    <property type="entry name" value="Aspartate Aminotransferase, domain 1"/>
    <property type="match status" value="1"/>
</dbReference>
<keyword evidence="5" id="KW-1185">Reference proteome</keyword>
<dbReference type="CDD" id="cd00610">
    <property type="entry name" value="OAT_like"/>
    <property type="match status" value="1"/>
</dbReference>
<evidence type="ECO:0000313" key="4">
    <source>
        <dbReference type="EMBL" id="CAH2406271.1"/>
    </source>
</evidence>
<protein>
    <submittedName>
        <fullName evidence="4">Glutamate-1-semialdehyde 2,1-aminomutase</fullName>
    </submittedName>
</protein>
<dbReference type="SUPFAM" id="SSF53383">
    <property type="entry name" value="PLP-dependent transferases"/>
    <property type="match status" value="1"/>
</dbReference>
<dbReference type="Gene3D" id="3.40.640.10">
    <property type="entry name" value="Type I PLP-dependent aspartate aminotransferase-like (Major domain)"/>
    <property type="match status" value="1"/>
</dbReference>
<evidence type="ECO:0000256" key="2">
    <source>
        <dbReference type="ARBA" id="ARBA00022898"/>
    </source>
</evidence>
<dbReference type="PANTHER" id="PTHR43713:SF3">
    <property type="entry name" value="GLUTAMATE-1-SEMIALDEHYDE 2,1-AMINOMUTASE 1, CHLOROPLASTIC-RELATED"/>
    <property type="match status" value="1"/>
</dbReference>
<gene>
    <name evidence="4" type="ORF">MES5069_520038</name>
</gene>
<name>A0ABM9EAF3_9HYPH</name>
<keyword evidence="2 3" id="KW-0663">Pyridoxal phosphate</keyword>
<evidence type="ECO:0000256" key="1">
    <source>
        <dbReference type="ARBA" id="ARBA00001933"/>
    </source>
</evidence>
<organism evidence="4 5">
    <name type="scientific">Mesorhizobium escarrei</name>
    <dbReference type="NCBI Taxonomy" id="666018"/>
    <lineage>
        <taxon>Bacteria</taxon>
        <taxon>Pseudomonadati</taxon>
        <taxon>Pseudomonadota</taxon>
        <taxon>Alphaproteobacteria</taxon>
        <taxon>Hyphomicrobiales</taxon>
        <taxon>Phyllobacteriaceae</taxon>
        <taxon>Mesorhizobium</taxon>
    </lineage>
</organism>
<comment type="similarity">
    <text evidence="3">Belongs to the class-III pyridoxal-phosphate-dependent aminotransferase family.</text>
</comment>
<dbReference type="InterPro" id="IPR015421">
    <property type="entry name" value="PyrdxlP-dep_Trfase_major"/>
</dbReference>
<proteinExistence type="inferred from homology"/>